<gene>
    <name evidence="4" type="ORF">WN50_24155</name>
</gene>
<sequence length="150" mass="16601">MSLNRSVKGKVMTSSLYHQALEQLQAGDLAGALQSLDQALNEHPEFADALYQRGKLRVKLGDLQGALADYTEVLRLQPTIEAFLKRGLIYLMMDAAPAAIIDAQQATRLAPRFAAAYQLLGKAYRQVGNTEQAITAYKQAVRCYIEQQDN</sequence>
<evidence type="ECO:0000256" key="1">
    <source>
        <dbReference type="ARBA" id="ARBA00022737"/>
    </source>
</evidence>
<organism evidence="4 5">
    <name type="scientific">Limnoraphis robusta CS-951</name>
    <dbReference type="NCBI Taxonomy" id="1637645"/>
    <lineage>
        <taxon>Bacteria</taxon>
        <taxon>Bacillati</taxon>
        <taxon>Cyanobacteriota</taxon>
        <taxon>Cyanophyceae</taxon>
        <taxon>Oscillatoriophycideae</taxon>
        <taxon>Oscillatoriales</taxon>
        <taxon>Sirenicapillariaceae</taxon>
        <taxon>Limnoraphis</taxon>
    </lineage>
</organism>
<keyword evidence="1" id="KW-0677">Repeat</keyword>
<comment type="caution">
    <text evidence="4">The sequence shown here is derived from an EMBL/GenBank/DDBJ whole genome shotgun (WGS) entry which is preliminary data.</text>
</comment>
<dbReference type="Pfam" id="PF13432">
    <property type="entry name" value="TPR_16"/>
    <property type="match status" value="1"/>
</dbReference>
<reference evidence="4 5" key="1">
    <citation type="submission" date="2015-06" db="EMBL/GenBank/DDBJ databases">
        <title>Draft genome assembly of filamentous brackish cyanobacterium Limnoraphis robusta strain CS-951.</title>
        <authorList>
            <person name="Willis A."/>
            <person name="Parks M."/>
            <person name="Burford M.A."/>
        </authorList>
    </citation>
    <scope>NUCLEOTIDE SEQUENCE [LARGE SCALE GENOMIC DNA]</scope>
    <source>
        <strain evidence="4 5">CS-951</strain>
    </source>
</reference>
<dbReference type="SUPFAM" id="SSF48452">
    <property type="entry name" value="TPR-like"/>
    <property type="match status" value="1"/>
</dbReference>
<dbReference type="Gene3D" id="1.25.40.10">
    <property type="entry name" value="Tetratricopeptide repeat domain"/>
    <property type="match status" value="2"/>
</dbReference>
<dbReference type="Proteomes" id="UP000033607">
    <property type="component" value="Unassembled WGS sequence"/>
</dbReference>
<dbReference type="SMART" id="SM00028">
    <property type="entry name" value="TPR"/>
    <property type="match status" value="4"/>
</dbReference>
<evidence type="ECO:0000256" key="2">
    <source>
        <dbReference type="ARBA" id="ARBA00022803"/>
    </source>
</evidence>
<protein>
    <submittedName>
        <fullName evidence="4">Uncharacterized protein</fullName>
    </submittedName>
</protein>
<accession>A0A0F5YAN3</accession>
<dbReference type="InterPro" id="IPR019734">
    <property type="entry name" value="TPR_rpt"/>
</dbReference>
<feature type="repeat" description="TPR" evidence="3">
    <location>
        <begin position="114"/>
        <end position="147"/>
    </location>
</feature>
<dbReference type="InterPro" id="IPR050498">
    <property type="entry name" value="Ycf3"/>
</dbReference>
<dbReference type="PANTHER" id="PTHR44858">
    <property type="entry name" value="TETRATRICOPEPTIDE REPEAT PROTEIN 6"/>
    <property type="match status" value="1"/>
</dbReference>
<dbReference type="PANTHER" id="PTHR44858:SF1">
    <property type="entry name" value="UDP-N-ACETYLGLUCOSAMINE--PEPTIDE N-ACETYLGLUCOSAMINYLTRANSFERASE SPINDLY-RELATED"/>
    <property type="match status" value="1"/>
</dbReference>
<evidence type="ECO:0000313" key="5">
    <source>
        <dbReference type="Proteomes" id="UP000033607"/>
    </source>
</evidence>
<evidence type="ECO:0000313" key="4">
    <source>
        <dbReference type="EMBL" id="KKD35652.1"/>
    </source>
</evidence>
<proteinExistence type="predicted"/>
<dbReference type="Pfam" id="PF13181">
    <property type="entry name" value="TPR_8"/>
    <property type="match status" value="1"/>
</dbReference>
<feature type="repeat" description="TPR" evidence="3">
    <location>
        <begin position="47"/>
        <end position="80"/>
    </location>
</feature>
<dbReference type="EMBL" id="LATL02000183">
    <property type="protein sequence ID" value="KKD35652.1"/>
    <property type="molecule type" value="Genomic_DNA"/>
</dbReference>
<dbReference type="AlphaFoldDB" id="A0A0F5YAN3"/>
<evidence type="ECO:0000256" key="3">
    <source>
        <dbReference type="PROSITE-ProRule" id="PRU00339"/>
    </source>
</evidence>
<dbReference type="InterPro" id="IPR011990">
    <property type="entry name" value="TPR-like_helical_dom_sf"/>
</dbReference>
<dbReference type="PROSITE" id="PS50005">
    <property type="entry name" value="TPR"/>
    <property type="match status" value="2"/>
</dbReference>
<name>A0A0F5YAN3_9CYAN</name>
<keyword evidence="2 3" id="KW-0802">TPR repeat</keyword>